<keyword evidence="2" id="KW-0472">Membrane</keyword>
<name>A0AAE0U2L4_SORBR</name>
<sequence length="185" mass="21396">MTGKWNPRIGQRCETRWLKHGTTMFIHHSGNFALGEIITTSTRSTQLGVTIFGTVGRRAAGDGQNIRLLGVEENIISWRRKHHVNGRRKDGRERGRREKERTDKSDRLHSRPHAKVALFAFLRIWYGTNKNFSIRLFVIFSLFCFFRLRGVSKFIALGLAYSAGREDQNKTKSFNHLQFFKNSGV</sequence>
<keyword evidence="2" id="KW-1133">Transmembrane helix</keyword>
<proteinExistence type="predicted"/>
<feature type="region of interest" description="Disordered" evidence="1">
    <location>
        <begin position="83"/>
        <end position="108"/>
    </location>
</feature>
<dbReference type="Proteomes" id="UP001281003">
    <property type="component" value="Unassembled WGS sequence"/>
</dbReference>
<comment type="caution">
    <text evidence="3">The sequence shown here is derived from an EMBL/GenBank/DDBJ whole genome shotgun (WGS) entry which is preliminary data.</text>
</comment>
<feature type="transmembrane region" description="Helical" evidence="2">
    <location>
        <begin position="132"/>
        <end position="148"/>
    </location>
</feature>
<protein>
    <submittedName>
        <fullName evidence="3">Uncharacterized protein</fullName>
    </submittedName>
</protein>
<accession>A0AAE0U2L4</accession>
<keyword evidence="2" id="KW-0812">Transmembrane</keyword>
<evidence type="ECO:0000313" key="3">
    <source>
        <dbReference type="EMBL" id="KAK3388269.1"/>
    </source>
</evidence>
<evidence type="ECO:0000256" key="1">
    <source>
        <dbReference type="SAM" id="MobiDB-lite"/>
    </source>
</evidence>
<evidence type="ECO:0000313" key="4">
    <source>
        <dbReference type="Proteomes" id="UP001281003"/>
    </source>
</evidence>
<dbReference type="AlphaFoldDB" id="A0AAE0U2L4"/>
<evidence type="ECO:0000256" key="2">
    <source>
        <dbReference type="SAM" id="Phobius"/>
    </source>
</evidence>
<organism evidence="3 4">
    <name type="scientific">Sordaria brevicollis</name>
    <dbReference type="NCBI Taxonomy" id="83679"/>
    <lineage>
        <taxon>Eukaryota</taxon>
        <taxon>Fungi</taxon>
        <taxon>Dikarya</taxon>
        <taxon>Ascomycota</taxon>
        <taxon>Pezizomycotina</taxon>
        <taxon>Sordariomycetes</taxon>
        <taxon>Sordariomycetidae</taxon>
        <taxon>Sordariales</taxon>
        <taxon>Sordariaceae</taxon>
        <taxon>Sordaria</taxon>
    </lineage>
</organism>
<feature type="compositionally biased region" description="Basic and acidic residues" evidence="1">
    <location>
        <begin position="87"/>
        <end position="108"/>
    </location>
</feature>
<reference evidence="3" key="2">
    <citation type="submission" date="2023-07" db="EMBL/GenBank/DDBJ databases">
        <authorList>
            <consortium name="Lawrence Berkeley National Laboratory"/>
            <person name="Haridas S."/>
            <person name="Hensen N."/>
            <person name="Bonometti L."/>
            <person name="Westerberg I."/>
            <person name="Brannstrom I.O."/>
            <person name="Guillou S."/>
            <person name="Cros-Aarteil S."/>
            <person name="Calhoun S."/>
            <person name="Kuo A."/>
            <person name="Mondo S."/>
            <person name="Pangilinan J."/>
            <person name="Riley R."/>
            <person name="LaButti K."/>
            <person name="Andreopoulos B."/>
            <person name="Lipzen A."/>
            <person name="Chen C."/>
            <person name="Yanf M."/>
            <person name="Daum C."/>
            <person name="Ng V."/>
            <person name="Clum A."/>
            <person name="Steindorff A."/>
            <person name="Ohm R."/>
            <person name="Martin F."/>
            <person name="Silar P."/>
            <person name="Natvig D."/>
            <person name="Lalanne C."/>
            <person name="Gautier V."/>
            <person name="Ament-velasquez S.L."/>
            <person name="Kruys A."/>
            <person name="Hutchinson M.I."/>
            <person name="Powell A.J."/>
            <person name="Barry K."/>
            <person name="Miller A.N."/>
            <person name="Grigoriev I.V."/>
            <person name="Debuchy R."/>
            <person name="Gladieux P."/>
            <person name="Thoren M.H."/>
            <person name="Johannesson H."/>
        </authorList>
    </citation>
    <scope>NUCLEOTIDE SEQUENCE</scope>
    <source>
        <strain evidence="3">FGSC 1904</strain>
    </source>
</reference>
<gene>
    <name evidence="3" type="ORF">B0T20DRAFT_103133</name>
</gene>
<keyword evidence="4" id="KW-1185">Reference proteome</keyword>
<dbReference type="EMBL" id="JAUTDP010000016">
    <property type="protein sequence ID" value="KAK3388269.1"/>
    <property type="molecule type" value="Genomic_DNA"/>
</dbReference>
<reference evidence="3" key="1">
    <citation type="journal article" date="2023" name="Mol. Phylogenet. Evol.">
        <title>Genome-scale phylogeny and comparative genomics of the fungal order Sordariales.</title>
        <authorList>
            <person name="Hensen N."/>
            <person name="Bonometti L."/>
            <person name="Westerberg I."/>
            <person name="Brannstrom I.O."/>
            <person name="Guillou S."/>
            <person name="Cros-Aarteil S."/>
            <person name="Calhoun S."/>
            <person name="Haridas S."/>
            <person name="Kuo A."/>
            <person name="Mondo S."/>
            <person name="Pangilinan J."/>
            <person name="Riley R."/>
            <person name="LaButti K."/>
            <person name="Andreopoulos B."/>
            <person name="Lipzen A."/>
            <person name="Chen C."/>
            <person name="Yan M."/>
            <person name="Daum C."/>
            <person name="Ng V."/>
            <person name="Clum A."/>
            <person name="Steindorff A."/>
            <person name="Ohm R.A."/>
            <person name="Martin F."/>
            <person name="Silar P."/>
            <person name="Natvig D.O."/>
            <person name="Lalanne C."/>
            <person name="Gautier V."/>
            <person name="Ament-Velasquez S.L."/>
            <person name="Kruys A."/>
            <person name="Hutchinson M.I."/>
            <person name="Powell A.J."/>
            <person name="Barry K."/>
            <person name="Miller A.N."/>
            <person name="Grigoriev I.V."/>
            <person name="Debuchy R."/>
            <person name="Gladieux P."/>
            <person name="Hiltunen Thoren M."/>
            <person name="Johannesson H."/>
        </authorList>
    </citation>
    <scope>NUCLEOTIDE SEQUENCE</scope>
    <source>
        <strain evidence="3">FGSC 1904</strain>
    </source>
</reference>